<dbReference type="PANTHER" id="PTHR13848">
    <property type="entry name" value="PROTEIN YIPPEE-LIKE CG15309-RELATED"/>
    <property type="match status" value="1"/>
</dbReference>
<feature type="domain" description="Yippee" evidence="2">
    <location>
        <begin position="1"/>
        <end position="49"/>
    </location>
</feature>
<evidence type="ECO:0000256" key="1">
    <source>
        <dbReference type="SAM" id="MobiDB-lite"/>
    </source>
</evidence>
<organism evidence="3 4">
    <name type="scientific">Acrobeloides nanus</name>
    <dbReference type="NCBI Taxonomy" id="290746"/>
    <lineage>
        <taxon>Eukaryota</taxon>
        <taxon>Metazoa</taxon>
        <taxon>Ecdysozoa</taxon>
        <taxon>Nematoda</taxon>
        <taxon>Chromadorea</taxon>
        <taxon>Rhabditida</taxon>
        <taxon>Tylenchina</taxon>
        <taxon>Cephalobomorpha</taxon>
        <taxon>Cephaloboidea</taxon>
        <taxon>Cephalobidae</taxon>
        <taxon>Acrobeloides</taxon>
    </lineage>
</organism>
<dbReference type="WBParaSite" id="ACRNAN_scaffold92.g24785.t1">
    <property type="protein sequence ID" value="ACRNAN_scaffold92.g24785.t1"/>
    <property type="gene ID" value="ACRNAN_scaffold92.g24785"/>
</dbReference>
<evidence type="ECO:0000313" key="4">
    <source>
        <dbReference type="WBParaSite" id="ACRNAN_scaffold92.g24785.t1"/>
    </source>
</evidence>
<dbReference type="Proteomes" id="UP000887540">
    <property type="component" value="Unplaced"/>
</dbReference>
<reference evidence="4" key="1">
    <citation type="submission" date="2022-11" db="UniProtKB">
        <authorList>
            <consortium name="WormBaseParasite"/>
        </authorList>
    </citation>
    <scope>IDENTIFICATION</scope>
</reference>
<protein>
    <submittedName>
        <fullName evidence="4">Protein yippee-like</fullName>
    </submittedName>
</protein>
<feature type="region of interest" description="Disordered" evidence="1">
    <location>
        <begin position="57"/>
        <end position="78"/>
    </location>
</feature>
<keyword evidence="3" id="KW-1185">Reference proteome</keyword>
<sequence length="78" mass="9109">MTGKHLVRDVFCKNCNIKIGWMYEYAVDPDQVYKEGCVILERKLLREVEEPNNSLAERWHTLTRTQSTSSVTSSPYSR</sequence>
<evidence type="ECO:0000313" key="3">
    <source>
        <dbReference type="Proteomes" id="UP000887540"/>
    </source>
</evidence>
<accession>A0A914EN40</accession>
<feature type="compositionally biased region" description="Low complexity" evidence="1">
    <location>
        <begin position="62"/>
        <end position="78"/>
    </location>
</feature>
<name>A0A914EN40_9BILA</name>
<dbReference type="InterPro" id="IPR039058">
    <property type="entry name" value="Yippee_fam"/>
</dbReference>
<evidence type="ECO:0000259" key="2">
    <source>
        <dbReference type="PROSITE" id="PS51792"/>
    </source>
</evidence>
<dbReference type="InterPro" id="IPR034751">
    <property type="entry name" value="Yippee"/>
</dbReference>
<dbReference type="PROSITE" id="PS51792">
    <property type="entry name" value="YIPPEE"/>
    <property type="match status" value="1"/>
</dbReference>
<proteinExistence type="predicted"/>
<dbReference type="AlphaFoldDB" id="A0A914EN40"/>